<dbReference type="AlphaFoldDB" id="A0A0J1AW67"/>
<evidence type="ECO:0000313" key="4">
    <source>
        <dbReference type="Proteomes" id="UP000053611"/>
    </source>
</evidence>
<organism evidence="3 4">
    <name type="scientific">Cutaneotrichosporon oleaginosum</name>
    <dbReference type="NCBI Taxonomy" id="879819"/>
    <lineage>
        <taxon>Eukaryota</taxon>
        <taxon>Fungi</taxon>
        <taxon>Dikarya</taxon>
        <taxon>Basidiomycota</taxon>
        <taxon>Agaricomycotina</taxon>
        <taxon>Tremellomycetes</taxon>
        <taxon>Trichosporonales</taxon>
        <taxon>Trichosporonaceae</taxon>
        <taxon>Cutaneotrichosporon</taxon>
    </lineage>
</organism>
<protein>
    <recommendedName>
        <fullName evidence="5">WW domain-containing protein</fullName>
    </recommendedName>
</protein>
<reference evidence="3 4" key="1">
    <citation type="submission" date="2015-03" db="EMBL/GenBank/DDBJ databases">
        <title>Genomics and transcriptomics of the oil-accumulating basidiomycete yeast T. oleaginosus allow insights into substrate utilization and the diverse evolutionary trajectories of mating systems in fungi.</title>
        <authorList>
            <consortium name="DOE Joint Genome Institute"/>
            <person name="Kourist R."/>
            <person name="Kracht O."/>
            <person name="Bracharz F."/>
            <person name="Lipzen A."/>
            <person name="Nolan M."/>
            <person name="Ohm R."/>
            <person name="Grigoriev I."/>
            <person name="Sun S."/>
            <person name="Heitman J."/>
            <person name="Bruck T."/>
            <person name="Nowrousian M."/>
        </authorList>
    </citation>
    <scope>NUCLEOTIDE SEQUENCE [LARGE SCALE GENOMIC DNA]</scope>
    <source>
        <strain evidence="3 4">IBC0246</strain>
    </source>
</reference>
<keyword evidence="4" id="KW-1185">Reference proteome</keyword>
<feature type="compositionally biased region" description="Polar residues" evidence="1">
    <location>
        <begin position="73"/>
        <end position="83"/>
    </location>
</feature>
<evidence type="ECO:0008006" key="5">
    <source>
        <dbReference type="Google" id="ProtNLM"/>
    </source>
</evidence>
<dbReference type="RefSeq" id="XP_018276015.1">
    <property type="nucleotide sequence ID" value="XM_018424267.1"/>
</dbReference>
<evidence type="ECO:0000313" key="3">
    <source>
        <dbReference type="EMBL" id="KLT39524.1"/>
    </source>
</evidence>
<sequence length="259" mass="25679">MLYHKLLVALFAIPFVTAQEAQGAPSDAAAQTDAGAAPAAETTPAADPAAGSAPAPAPSTTTRTGGSIGGNTENTGHGFQNTTGDWVAANFTVPNTETYWVNEAENTAIWTPYQQAVNLVIFNSNTSLLTEQRTVAENIPAGTGTWTGMISGFATGNNYILVLALTNDPTRKIGQTRGFWIKRNGTLPAPLPEGAGQTMSGGGVAASGTAIPSAPASSAGTAAGTGASSPAASGSSGAGKIVASLGAVVGAGALVMTLF</sequence>
<evidence type="ECO:0000256" key="2">
    <source>
        <dbReference type="SAM" id="SignalP"/>
    </source>
</evidence>
<name>A0A0J1AW67_9TREE</name>
<feature type="chain" id="PRO_5005247687" description="WW domain-containing protein" evidence="2">
    <location>
        <begin position="19"/>
        <end position="259"/>
    </location>
</feature>
<feature type="signal peptide" evidence="2">
    <location>
        <begin position="1"/>
        <end position="18"/>
    </location>
</feature>
<gene>
    <name evidence="3" type="ORF">CC85DRAFT_288441</name>
</gene>
<feature type="region of interest" description="Disordered" evidence="1">
    <location>
        <begin position="26"/>
        <end position="83"/>
    </location>
</feature>
<dbReference type="GeneID" id="28984870"/>
<evidence type="ECO:0000256" key="1">
    <source>
        <dbReference type="SAM" id="MobiDB-lite"/>
    </source>
</evidence>
<feature type="region of interest" description="Disordered" evidence="1">
    <location>
        <begin position="215"/>
        <end position="234"/>
    </location>
</feature>
<dbReference type="OrthoDB" id="10549540at2759"/>
<accession>A0A0J1AW67</accession>
<proteinExistence type="predicted"/>
<dbReference type="Proteomes" id="UP000053611">
    <property type="component" value="Unassembled WGS sequence"/>
</dbReference>
<dbReference type="EMBL" id="KQ087256">
    <property type="protein sequence ID" value="KLT39524.1"/>
    <property type="molecule type" value="Genomic_DNA"/>
</dbReference>
<feature type="compositionally biased region" description="Low complexity" evidence="1">
    <location>
        <begin position="26"/>
        <end position="65"/>
    </location>
</feature>
<keyword evidence="2" id="KW-0732">Signal</keyword>